<reference evidence="4 5" key="1">
    <citation type="submission" date="2018-06" db="EMBL/GenBank/DDBJ databases">
        <title>Genomic Encyclopedia of Type Strains, Phase IV (KMG-IV): sequencing the most valuable type-strain genomes for metagenomic binning, comparative biology and taxonomic classification.</title>
        <authorList>
            <person name="Goeker M."/>
        </authorList>
    </citation>
    <scope>NUCLEOTIDE SEQUENCE [LARGE SCALE GENOMIC DNA]</scope>
    <source>
        <strain evidence="4 5">DSM 22112</strain>
    </source>
</reference>
<dbReference type="Proteomes" id="UP000253490">
    <property type="component" value="Unassembled WGS sequence"/>
</dbReference>
<gene>
    <name evidence="4" type="ORF">DES36_11854</name>
</gene>
<dbReference type="InterPro" id="IPR029479">
    <property type="entry name" value="Nitroreductase"/>
</dbReference>
<comment type="caution">
    <text evidence="4">The sequence shown here is derived from an EMBL/GenBank/DDBJ whole genome shotgun (WGS) entry which is preliminary data.</text>
</comment>
<dbReference type="RefSeq" id="WP_242981765.1">
    <property type="nucleotide sequence ID" value="NZ_QNRX01000018.1"/>
</dbReference>
<evidence type="ECO:0000313" key="5">
    <source>
        <dbReference type="Proteomes" id="UP000253490"/>
    </source>
</evidence>
<dbReference type="GO" id="GO:0016491">
    <property type="term" value="F:oxidoreductase activity"/>
    <property type="evidence" value="ECO:0007669"/>
    <property type="project" value="UniProtKB-KW"/>
</dbReference>
<evidence type="ECO:0000256" key="1">
    <source>
        <dbReference type="ARBA" id="ARBA00007118"/>
    </source>
</evidence>
<proteinExistence type="inferred from homology"/>
<dbReference type="EMBL" id="QNRX01000018">
    <property type="protein sequence ID" value="RBP59703.1"/>
    <property type="molecule type" value="Genomic_DNA"/>
</dbReference>
<dbReference type="SUPFAM" id="SSF55469">
    <property type="entry name" value="FMN-dependent nitroreductase-like"/>
    <property type="match status" value="1"/>
</dbReference>
<protein>
    <submittedName>
        <fullName evidence="4">Nitroreductase</fullName>
    </submittedName>
</protein>
<organism evidence="4 5">
    <name type="scientific">Alkalibaculum bacchi</name>
    <dbReference type="NCBI Taxonomy" id="645887"/>
    <lineage>
        <taxon>Bacteria</taxon>
        <taxon>Bacillati</taxon>
        <taxon>Bacillota</taxon>
        <taxon>Clostridia</taxon>
        <taxon>Eubacteriales</taxon>
        <taxon>Eubacteriaceae</taxon>
        <taxon>Alkalibaculum</taxon>
    </lineage>
</organism>
<sequence length="178" mass="20512">MKDFLRRRGVKKYKDQAIEQEVLDSILENALVAPTSTSRKLCEFIVITDREILKQLSACRDQRSQFLADAPAAIVVLSETEVSDVWIEDLTIAAYTIQLAAYDEGLGTCWTQIRNRKRSNHESAEDYIKTILNIPDNYEVECIVALGYSDEEKEPYIRKETDCERIHINMYHDTSEMA</sequence>
<name>A0A366I1P5_9FIRM</name>
<evidence type="ECO:0000313" key="4">
    <source>
        <dbReference type="EMBL" id="RBP59703.1"/>
    </source>
</evidence>
<dbReference type="AlphaFoldDB" id="A0A366I1P5"/>
<dbReference type="Pfam" id="PF00881">
    <property type="entry name" value="Nitroreductase"/>
    <property type="match status" value="2"/>
</dbReference>
<comment type="similarity">
    <text evidence="1">Belongs to the nitroreductase family.</text>
</comment>
<feature type="domain" description="Nitroreductase" evidence="3">
    <location>
        <begin position="63"/>
        <end position="148"/>
    </location>
</feature>
<dbReference type="PANTHER" id="PTHR43673">
    <property type="entry name" value="NAD(P)H NITROREDUCTASE YDGI-RELATED"/>
    <property type="match status" value="1"/>
</dbReference>
<dbReference type="PANTHER" id="PTHR43673:SF10">
    <property type="entry name" value="NADH DEHYDROGENASE_NAD(P)H NITROREDUCTASE XCC3605-RELATED"/>
    <property type="match status" value="1"/>
</dbReference>
<keyword evidence="5" id="KW-1185">Reference proteome</keyword>
<dbReference type="Gene3D" id="3.40.109.10">
    <property type="entry name" value="NADH Oxidase"/>
    <property type="match status" value="1"/>
</dbReference>
<accession>A0A366I1P5</accession>
<feature type="domain" description="Nitroreductase" evidence="3">
    <location>
        <begin position="6"/>
        <end position="57"/>
    </location>
</feature>
<evidence type="ECO:0000259" key="3">
    <source>
        <dbReference type="Pfam" id="PF00881"/>
    </source>
</evidence>
<keyword evidence="2" id="KW-0560">Oxidoreductase</keyword>
<evidence type="ECO:0000256" key="2">
    <source>
        <dbReference type="ARBA" id="ARBA00023002"/>
    </source>
</evidence>
<dbReference type="CDD" id="cd02151">
    <property type="entry name" value="nitroreductase"/>
    <property type="match status" value="1"/>
</dbReference>
<dbReference type="InterPro" id="IPR000415">
    <property type="entry name" value="Nitroreductase-like"/>
</dbReference>